<dbReference type="EMBL" id="BJLR01000001">
    <property type="protein sequence ID" value="GEA86213.1"/>
    <property type="molecule type" value="Genomic_DNA"/>
</dbReference>
<dbReference type="InterPro" id="IPR001524">
    <property type="entry name" value="Glyco_hydro_6_CS"/>
</dbReference>
<evidence type="ECO:0000256" key="2">
    <source>
        <dbReference type="ARBA" id="ARBA00022801"/>
    </source>
</evidence>
<keyword evidence="12" id="KW-1185">Reference proteome</keyword>
<keyword evidence="1 9" id="KW-0732">Signal</keyword>
<feature type="signal peptide" evidence="9">
    <location>
        <begin position="1"/>
        <end position="41"/>
    </location>
</feature>
<dbReference type="PROSITE" id="PS51318">
    <property type="entry name" value="TAT"/>
    <property type="match status" value="1"/>
</dbReference>
<dbReference type="Proteomes" id="UP000317046">
    <property type="component" value="Unassembled WGS sequence"/>
</dbReference>
<dbReference type="PROSITE" id="PS00655">
    <property type="entry name" value="GLYCOSYL_HYDROL_F6_1"/>
    <property type="match status" value="1"/>
</dbReference>
<keyword evidence="6 9" id="KW-0326">Glycosidase</keyword>
<organism evidence="11 12">
    <name type="scientific">Cellulomonas cellasea</name>
    <dbReference type="NCBI Taxonomy" id="43670"/>
    <lineage>
        <taxon>Bacteria</taxon>
        <taxon>Bacillati</taxon>
        <taxon>Actinomycetota</taxon>
        <taxon>Actinomycetes</taxon>
        <taxon>Micrococcales</taxon>
        <taxon>Cellulomonadaceae</taxon>
        <taxon>Cellulomonas</taxon>
    </lineage>
</organism>
<reference evidence="11" key="1">
    <citation type="submission" date="2019-06" db="EMBL/GenBank/DDBJ databases">
        <title>Whole genome shotgun sequence of Cellulomonas cellasea NBRC 3753.</title>
        <authorList>
            <person name="Hosoyama A."/>
            <person name="Uohara A."/>
            <person name="Ohji S."/>
            <person name="Ichikawa N."/>
        </authorList>
    </citation>
    <scope>NUCLEOTIDE SEQUENCE [LARGE SCALE GENOMIC DNA]</scope>
    <source>
        <strain evidence="11">NBRC 3753</strain>
    </source>
</reference>
<dbReference type="InterPro" id="IPR001919">
    <property type="entry name" value="CBD2"/>
</dbReference>
<dbReference type="EC" id="3.2.1.-" evidence="9"/>
<dbReference type="InterPro" id="IPR016288">
    <property type="entry name" value="Beta_cellobiohydrolase"/>
</dbReference>
<dbReference type="Pfam" id="PF00553">
    <property type="entry name" value="CBM_2"/>
    <property type="match status" value="1"/>
</dbReference>
<dbReference type="Pfam" id="PF01341">
    <property type="entry name" value="Glyco_hydro_6"/>
    <property type="match status" value="1"/>
</dbReference>
<dbReference type="InterPro" id="IPR012291">
    <property type="entry name" value="CBM2_carb-bd_dom_sf"/>
</dbReference>
<dbReference type="Gene3D" id="3.20.20.40">
    <property type="entry name" value="1, 4-beta cellobiohydrolase"/>
    <property type="match status" value="1"/>
</dbReference>
<protein>
    <recommendedName>
        <fullName evidence="9">Glucanase</fullName>
        <ecNumber evidence="9">3.2.1.-</ecNumber>
    </recommendedName>
</protein>
<evidence type="ECO:0000259" key="10">
    <source>
        <dbReference type="PROSITE" id="PS51173"/>
    </source>
</evidence>
<evidence type="ECO:0000256" key="5">
    <source>
        <dbReference type="ARBA" id="ARBA00023277"/>
    </source>
</evidence>
<comment type="caution">
    <text evidence="11">The sequence shown here is derived from an EMBL/GenBank/DDBJ whole genome shotgun (WGS) entry which is preliminary data.</text>
</comment>
<keyword evidence="3 9" id="KW-0136">Cellulose degradation</keyword>
<feature type="domain" description="CBM2" evidence="10">
    <location>
        <begin position="416"/>
        <end position="524"/>
    </location>
</feature>
<dbReference type="InterPro" id="IPR008965">
    <property type="entry name" value="CBM2/CBM3_carb-bd_dom_sf"/>
</dbReference>
<dbReference type="PRINTS" id="PR00733">
    <property type="entry name" value="GLHYDRLASE6"/>
</dbReference>
<evidence type="ECO:0000256" key="9">
    <source>
        <dbReference type="RuleBase" id="RU361186"/>
    </source>
</evidence>
<proteinExistence type="inferred from homology"/>
<dbReference type="SUPFAM" id="SSF49384">
    <property type="entry name" value="Carbohydrate-binding domain"/>
    <property type="match status" value="1"/>
</dbReference>
<dbReference type="Gene3D" id="2.60.40.290">
    <property type="match status" value="1"/>
</dbReference>
<evidence type="ECO:0000313" key="11">
    <source>
        <dbReference type="EMBL" id="GEA86213.1"/>
    </source>
</evidence>
<evidence type="ECO:0000313" key="12">
    <source>
        <dbReference type="Proteomes" id="UP000317046"/>
    </source>
</evidence>
<dbReference type="SUPFAM" id="SSF51989">
    <property type="entry name" value="Glycosyl hydrolases family 6, cellulases"/>
    <property type="match status" value="1"/>
</dbReference>
<keyword evidence="5 9" id="KW-0119">Carbohydrate metabolism</keyword>
<evidence type="ECO:0000256" key="6">
    <source>
        <dbReference type="ARBA" id="ARBA00023295"/>
    </source>
</evidence>
<evidence type="ECO:0000256" key="7">
    <source>
        <dbReference type="ARBA" id="ARBA00023326"/>
    </source>
</evidence>
<dbReference type="SMART" id="SM00637">
    <property type="entry name" value="CBD_II"/>
    <property type="match status" value="1"/>
</dbReference>
<dbReference type="GO" id="GO:0004553">
    <property type="term" value="F:hydrolase activity, hydrolyzing O-glycosyl compounds"/>
    <property type="evidence" value="ECO:0007669"/>
    <property type="project" value="InterPro"/>
</dbReference>
<evidence type="ECO:0000256" key="4">
    <source>
        <dbReference type="ARBA" id="ARBA00023157"/>
    </source>
</evidence>
<feature type="active site" evidence="8">
    <location>
        <position position="121"/>
    </location>
</feature>
<evidence type="ECO:0000256" key="1">
    <source>
        <dbReference type="ARBA" id="ARBA00022729"/>
    </source>
</evidence>
<keyword evidence="4" id="KW-1015">Disulfide bond</keyword>
<evidence type="ECO:0000256" key="3">
    <source>
        <dbReference type="ARBA" id="ARBA00023001"/>
    </source>
</evidence>
<keyword evidence="2 9" id="KW-0378">Hydrolase</keyword>
<sequence length="524" mass="55755">MPSAPSRPARRPAPRRALAAALTTTALAATALVAVPFAATAAPYDDERLFVDWNSSTVQAAGTLTGQARDDALLLGSFPSARWFTSGTPAEVQAAVDSYVSAADAEDAVPVLVAYNLPYRDCAQYSAGGALDTASYNAWVDAFAAGIGDREAIVVVEPDGLGIIPWYTNVNGEAEWCKPAEADPATAAASRFEQLNHAVDALAALPATRAYLDGTHNGWLGVGDATDRLIRAGVERTEGFFLNASNYQPTDKVQRYAGWVSDCIALSTQTWWEPAWCASQYYPATPDDISTWDLSDAAYDQAFADTGLVRDRAAQKHAVIDTSRNGQGAWTAPPGKYTDAEVWCNPPGRGLGVRPTLDTDDDVVDGFLWIKIPGESDGQCYRGTGGPLDPERGIEDPRAGGWFVEQARELVELAAPPVDAPSCQVRTTVHGSWATGFTSQVWVTNTGTEPLRDWELRFAFSGDQRITKLWSAGWAQDGAVVTVTAKPYSVLRPGATATFGYTGAGVSGAVSPLAFLDGQACTSR</sequence>
<dbReference type="RefSeq" id="WP_141371844.1">
    <property type="nucleotide sequence ID" value="NZ_BJLR01000001.1"/>
</dbReference>
<gene>
    <name evidence="11" type="ORF">CCE01nite_01620</name>
</gene>
<dbReference type="InterPro" id="IPR006311">
    <property type="entry name" value="TAT_signal"/>
</dbReference>
<evidence type="ECO:0000256" key="8">
    <source>
        <dbReference type="PROSITE-ProRule" id="PRU10056"/>
    </source>
</evidence>
<accession>A0A4Y3KQJ7</accession>
<keyword evidence="7 9" id="KW-0624">Polysaccharide degradation</keyword>
<dbReference type="GO" id="GO:0030247">
    <property type="term" value="F:polysaccharide binding"/>
    <property type="evidence" value="ECO:0007669"/>
    <property type="project" value="UniProtKB-UniRule"/>
</dbReference>
<name>A0A4Y3KQJ7_9CELL</name>
<dbReference type="PANTHER" id="PTHR34876">
    <property type="match status" value="1"/>
</dbReference>
<dbReference type="PANTHER" id="PTHR34876:SF4">
    <property type="entry name" value="1,4-BETA-D-GLUCAN CELLOBIOHYDROLASE C-RELATED"/>
    <property type="match status" value="1"/>
</dbReference>
<feature type="chain" id="PRO_5021510901" description="Glucanase" evidence="9">
    <location>
        <begin position="42"/>
        <end position="524"/>
    </location>
</feature>
<dbReference type="PROSITE" id="PS51173">
    <property type="entry name" value="CBM2"/>
    <property type="match status" value="1"/>
</dbReference>
<dbReference type="GO" id="GO:0030245">
    <property type="term" value="P:cellulose catabolic process"/>
    <property type="evidence" value="ECO:0007669"/>
    <property type="project" value="UniProtKB-KW"/>
</dbReference>
<comment type="similarity">
    <text evidence="9">Belongs to the glycosyl hydrolase family 6.</text>
</comment>
<dbReference type="AlphaFoldDB" id="A0A4Y3KQJ7"/>
<dbReference type="InterPro" id="IPR036434">
    <property type="entry name" value="Beta_cellobiohydrolase_sf"/>
</dbReference>